<evidence type="ECO:0000313" key="16">
    <source>
        <dbReference type="Proteomes" id="UP001177023"/>
    </source>
</evidence>
<comment type="subcellular location">
    <subcellularLocation>
        <location evidence="1 13">Endoplasmic reticulum membrane</location>
        <topology evidence="1 13">Multi-pass membrane protein</topology>
    </subcellularLocation>
</comment>
<feature type="region of interest" description="Disordered" evidence="14">
    <location>
        <begin position="1"/>
        <end position="31"/>
    </location>
</feature>
<dbReference type="GO" id="GO:0005789">
    <property type="term" value="C:endoplasmic reticulum membrane"/>
    <property type="evidence" value="ECO:0007669"/>
    <property type="project" value="UniProtKB-SubCell"/>
</dbReference>
<keyword evidence="9 13" id="KW-1133">Transmembrane helix</keyword>
<evidence type="ECO:0000256" key="11">
    <source>
        <dbReference type="ARBA" id="ARBA00093408"/>
    </source>
</evidence>
<evidence type="ECO:0000256" key="13">
    <source>
        <dbReference type="RuleBase" id="RU365064"/>
    </source>
</evidence>
<keyword evidence="8 13" id="KW-0256">Endoplasmic reticulum</keyword>
<dbReference type="EC" id="2.4.1.-" evidence="13"/>
<evidence type="ECO:0000256" key="7">
    <source>
        <dbReference type="ARBA" id="ARBA00022692"/>
    </source>
</evidence>
<dbReference type="Proteomes" id="UP001177023">
    <property type="component" value="Unassembled WGS sequence"/>
</dbReference>
<dbReference type="Pfam" id="PF05007">
    <property type="entry name" value="Mannosyl_trans"/>
    <property type="match status" value="1"/>
</dbReference>
<evidence type="ECO:0000256" key="5">
    <source>
        <dbReference type="ARBA" id="ARBA00022676"/>
    </source>
</evidence>
<reference evidence="15" key="1">
    <citation type="submission" date="2023-06" db="EMBL/GenBank/DDBJ databases">
        <authorList>
            <person name="Delattre M."/>
        </authorList>
    </citation>
    <scope>NUCLEOTIDE SEQUENCE</scope>
    <source>
        <strain evidence="15">AF72</strain>
    </source>
</reference>
<evidence type="ECO:0000256" key="2">
    <source>
        <dbReference type="ARBA" id="ARBA00004687"/>
    </source>
</evidence>
<evidence type="ECO:0000256" key="12">
    <source>
        <dbReference type="ARBA" id="ARBA00093608"/>
    </source>
</evidence>
<dbReference type="AlphaFoldDB" id="A0AA36D8C6"/>
<feature type="transmembrane region" description="Helical" evidence="13">
    <location>
        <begin position="395"/>
        <end position="416"/>
    </location>
</feature>
<evidence type="ECO:0000256" key="4">
    <source>
        <dbReference type="ARBA" id="ARBA00022502"/>
    </source>
</evidence>
<keyword evidence="5 13" id="KW-0328">Glycosyltransferase</keyword>
<accession>A0AA36D8C6</accession>
<evidence type="ECO:0000256" key="8">
    <source>
        <dbReference type="ARBA" id="ARBA00022824"/>
    </source>
</evidence>
<evidence type="ECO:0000313" key="15">
    <source>
        <dbReference type="EMBL" id="CAJ0581637.1"/>
    </source>
</evidence>
<comment type="function">
    <text evidence="11 13">Catalytic subunit of the glycosylphosphatidylinositol-mannosyltransferase I complex which catalyzes the transfer of the first mannose, via an alpha-1,4 bond from a dolichol-phosphate-mannose (Dol-P-Man) to the glucosaminyl acyl phosphatidylinositol (GlcN-(acyl)PI) intermediate to generate alpha-D-Man-(1-&gt;4)-alpha-D-GlcN-(1-&gt;6)-(1-radyl,2-acyl-sn-glycero-3-phospho)-2-acyl-inositol and participates in the sixth step of the glycosylphosphatidylinositol-anchor biosynthesis.</text>
</comment>
<evidence type="ECO:0000256" key="9">
    <source>
        <dbReference type="ARBA" id="ARBA00022989"/>
    </source>
</evidence>
<keyword evidence="6 13" id="KW-0808">Transferase</keyword>
<evidence type="ECO:0000256" key="3">
    <source>
        <dbReference type="ARBA" id="ARBA00011071"/>
    </source>
</evidence>
<feature type="transmembrane region" description="Helical" evidence="13">
    <location>
        <begin position="159"/>
        <end position="178"/>
    </location>
</feature>
<dbReference type="GO" id="GO:1990529">
    <property type="term" value="C:glycosylphosphatidylinositol-mannosyltransferase I complex"/>
    <property type="evidence" value="ECO:0007669"/>
    <property type="project" value="TreeGrafter"/>
</dbReference>
<protein>
    <recommendedName>
        <fullName evidence="12 13">GPI alpha-1,4-mannosyltransferase I, catalytic subunit</fullName>
        <ecNumber evidence="13">2.4.1.-</ecNumber>
    </recommendedName>
    <alternativeName>
        <fullName evidence="13">GPI mannosyltransferase I</fullName>
    </alternativeName>
</protein>
<evidence type="ECO:0000256" key="1">
    <source>
        <dbReference type="ARBA" id="ARBA00004477"/>
    </source>
</evidence>
<feature type="transmembrane region" description="Helical" evidence="13">
    <location>
        <begin position="102"/>
        <end position="121"/>
    </location>
</feature>
<evidence type="ECO:0000256" key="10">
    <source>
        <dbReference type="ARBA" id="ARBA00023136"/>
    </source>
</evidence>
<dbReference type="GO" id="GO:0006506">
    <property type="term" value="P:GPI anchor biosynthetic process"/>
    <property type="evidence" value="ECO:0007669"/>
    <property type="project" value="UniProtKB-KW"/>
</dbReference>
<organism evidence="15 16">
    <name type="scientific">Mesorhabditis spiculigera</name>
    <dbReference type="NCBI Taxonomy" id="96644"/>
    <lineage>
        <taxon>Eukaryota</taxon>
        <taxon>Metazoa</taxon>
        <taxon>Ecdysozoa</taxon>
        <taxon>Nematoda</taxon>
        <taxon>Chromadorea</taxon>
        <taxon>Rhabditida</taxon>
        <taxon>Rhabditina</taxon>
        <taxon>Rhabditomorpha</taxon>
        <taxon>Rhabditoidea</taxon>
        <taxon>Rhabditidae</taxon>
        <taxon>Mesorhabditinae</taxon>
        <taxon>Mesorhabditis</taxon>
    </lineage>
</organism>
<feature type="transmembrane region" description="Helical" evidence="13">
    <location>
        <begin position="184"/>
        <end position="206"/>
    </location>
</feature>
<feature type="transmembrane region" description="Helical" evidence="13">
    <location>
        <begin position="233"/>
        <end position="255"/>
    </location>
</feature>
<evidence type="ECO:0000256" key="14">
    <source>
        <dbReference type="SAM" id="MobiDB-lite"/>
    </source>
</evidence>
<keyword evidence="16" id="KW-1185">Reference proteome</keyword>
<gene>
    <name evidence="15" type="ORF">MSPICULIGERA_LOCUS19792</name>
</gene>
<dbReference type="GO" id="GO:0004376">
    <property type="term" value="F:GPI mannosyltransferase activity"/>
    <property type="evidence" value="ECO:0007669"/>
    <property type="project" value="InterPro"/>
</dbReference>
<comment type="similarity">
    <text evidence="3 13">Belongs to the PIGM family.</text>
</comment>
<feature type="transmembrane region" description="Helical" evidence="13">
    <location>
        <begin position="362"/>
        <end position="383"/>
    </location>
</feature>
<comment type="pathway">
    <text evidence="2 13">Glycolipid biosynthesis; glycosylphosphatidylinositol-anchor biosynthesis.</text>
</comment>
<sequence length="437" mass="50615">MGRKDKPVPSASSSPSCHDDPEDSDADTSRQQRHQVWTENKVLFTALAARFCLPRFTDIDYDVFTDAATYVAAGESPYKRATYRYTPVLAWILVPNVYWGNFGKYLFCFADILVAWLIFRIDHILSRGRNKSIISYVVVFWLANPLTAIISARGSSDSLVCAAVLFVLYLICKGKWFYAALAHGALAIHLKLYPIIYLPSVLMLIISEGEDIREMWANCSFFGFVRRFFNLRAIGYALTAIGSFALIVFGLYQIYGQEFLEEFLLYHIGRRDIKHNFSPWFYLLYAQESPLSVYIGYLPFFIQIASILHDAETLYFDLPMCWFMSTMLFVAVNKVSTSQYFIWYLVFLPFVASRVDMSLKHCIILISLWLSAQAAWLGLAYLYEFKGYDTLFYVWMASLWFFFVNMVILIAIANSYRRNVRDQVLMEQFAVKKKKEE</sequence>
<dbReference type="InterPro" id="IPR007704">
    <property type="entry name" value="PIG-M"/>
</dbReference>
<evidence type="ECO:0000256" key="6">
    <source>
        <dbReference type="ARBA" id="ARBA00022679"/>
    </source>
</evidence>
<comment type="caution">
    <text evidence="15">The sequence shown here is derived from an EMBL/GenBank/DDBJ whole genome shotgun (WGS) entry which is preliminary data.</text>
</comment>
<dbReference type="GO" id="GO:0051751">
    <property type="term" value="F:alpha-1,4-mannosyltransferase activity"/>
    <property type="evidence" value="ECO:0007669"/>
    <property type="project" value="InterPro"/>
</dbReference>
<name>A0AA36D8C6_9BILA</name>
<feature type="transmembrane region" description="Helical" evidence="13">
    <location>
        <begin position="133"/>
        <end position="152"/>
    </location>
</feature>
<keyword evidence="7 13" id="KW-0812">Transmembrane</keyword>
<keyword evidence="10 13" id="KW-0472">Membrane</keyword>
<keyword evidence="4 13" id="KW-0337">GPI-anchor biosynthesis</keyword>
<dbReference type="PANTHER" id="PTHR12886:SF0">
    <property type="entry name" value="GPI MANNOSYLTRANSFERASE 1"/>
    <property type="match status" value="1"/>
</dbReference>
<proteinExistence type="inferred from homology"/>
<dbReference type="PANTHER" id="PTHR12886">
    <property type="entry name" value="PIG-M MANNOSYLTRANSFERASE"/>
    <property type="match status" value="1"/>
</dbReference>
<feature type="non-terminal residue" evidence="15">
    <location>
        <position position="437"/>
    </location>
</feature>
<dbReference type="EMBL" id="CATQJA010002663">
    <property type="protein sequence ID" value="CAJ0581637.1"/>
    <property type="molecule type" value="Genomic_DNA"/>
</dbReference>